<reference evidence="4" key="2">
    <citation type="submission" date="2024-06" db="UniProtKB">
        <authorList>
            <consortium name="EnsemblMetazoa"/>
        </authorList>
    </citation>
    <scope>IDENTIFICATION</scope>
</reference>
<reference evidence="5" key="1">
    <citation type="journal article" date="2010" name="Nature">
        <title>The Amphimedon queenslandica genome and the evolution of animal complexity.</title>
        <authorList>
            <person name="Srivastava M."/>
            <person name="Simakov O."/>
            <person name="Chapman J."/>
            <person name="Fahey B."/>
            <person name="Gauthier M.E."/>
            <person name="Mitros T."/>
            <person name="Richards G.S."/>
            <person name="Conaco C."/>
            <person name="Dacre M."/>
            <person name="Hellsten U."/>
            <person name="Larroux C."/>
            <person name="Putnam N.H."/>
            <person name="Stanke M."/>
            <person name="Adamska M."/>
            <person name="Darling A."/>
            <person name="Degnan S.M."/>
            <person name="Oakley T.H."/>
            <person name="Plachetzki D.C."/>
            <person name="Zhai Y."/>
            <person name="Adamski M."/>
            <person name="Calcino A."/>
            <person name="Cummins S.F."/>
            <person name="Goodstein D.M."/>
            <person name="Harris C."/>
            <person name="Jackson D.J."/>
            <person name="Leys S.P."/>
            <person name="Shu S."/>
            <person name="Woodcroft B.J."/>
            <person name="Vervoort M."/>
            <person name="Kosik K.S."/>
            <person name="Manning G."/>
            <person name="Degnan B.M."/>
            <person name="Rokhsar D.S."/>
        </authorList>
    </citation>
    <scope>NUCLEOTIDE SEQUENCE [LARGE SCALE GENOMIC DNA]</scope>
</reference>
<organism evidence="4 5">
    <name type="scientific">Amphimedon queenslandica</name>
    <name type="common">Sponge</name>
    <dbReference type="NCBI Taxonomy" id="400682"/>
    <lineage>
        <taxon>Eukaryota</taxon>
        <taxon>Metazoa</taxon>
        <taxon>Porifera</taxon>
        <taxon>Demospongiae</taxon>
        <taxon>Heteroscleromorpha</taxon>
        <taxon>Haplosclerida</taxon>
        <taxon>Niphatidae</taxon>
        <taxon>Amphimedon</taxon>
    </lineage>
</organism>
<dbReference type="SUPFAM" id="SSF56204">
    <property type="entry name" value="Hect, E3 ligase catalytic domain"/>
    <property type="match status" value="1"/>
</dbReference>
<dbReference type="InterPro" id="IPR002110">
    <property type="entry name" value="Ankyrin_rpt"/>
</dbReference>
<dbReference type="EnsemblMetazoa" id="XM_019997258.1">
    <property type="protein sequence ID" value="XP_019852817.1"/>
    <property type="gene ID" value="LOC109582514"/>
</dbReference>
<feature type="repeat" description="ANK" evidence="3">
    <location>
        <begin position="180"/>
        <end position="212"/>
    </location>
</feature>
<keyword evidence="2 3" id="KW-0040">ANK repeat</keyword>
<dbReference type="GO" id="GO:0004842">
    <property type="term" value="F:ubiquitin-protein transferase activity"/>
    <property type="evidence" value="ECO:0007669"/>
    <property type="project" value="InterPro"/>
</dbReference>
<dbReference type="InterPro" id="IPR036770">
    <property type="entry name" value="Ankyrin_rpt-contain_sf"/>
</dbReference>
<evidence type="ECO:0000313" key="5">
    <source>
        <dbReference type="Proteomes" id="UP000007879"/>
    </source>
</evidence>
<accession>A0AAN0J7U0</accession>
<evidence type="ECO:0008006" key="6">
    <source>
        <dbReference type="Google" id="ProtNLM"/>
    </source>
</evidence>
<dbReference type="PANTHER" id="PTHR24161:SF124">
    <property type="entry name" value="TRANSIENT RECEPTOR POTENTIAL CHANNEL PYREXIA"/>
    <property type="match status" value="1"/>
</dbReference>
<dbReference type="GeneID" id="109582514"/>
<dbReference type="PROSITE" id="PS50297">
    <property type="entry name" value="ANK_REP_REGION"/>
    <property type="match status" value="5"/>
</dbReference>
<dbReference type="SUPFAM" id="SSF48403">
    <property type="entry name" value="Ankyrin repeat"/>
    <property type="match status" value="1"/>
</dbReference>
<feature type="repeat" description="ANK" evidence="3">
    <location>
        <begin position="74"/>
        <end position="98"/>
    </location>
</feature>
<dbReference type="KEGG" id="aqu:109582514"/>
<dbReference type="InterPro" id="IPR035983">
    <property type="entry name" value="Hect_E3_ubiquitin_ligase"/>
</dbReference>
<name>A0AAN0J7U0_AMPQE</name>
<evidence type="ECO:0000256" key="2">
    <source>
        <dbReference type="ARBA" id="ARBA00023043"/>
    </source>
</evidence>
<feature type="repeat" description="ANK" evidence="3">
    <location>
        <begin position="7"/>
        <end position="31"/>
    </location>
</feature>
<dbReference type="Gene3D" id="3.90.1750.10">
    <property type="entry name" value="Hect, E3 ligase catalytic domains"/>
    <property type="match status" value="1"/>
</dbReference>
<sequence>MIIFEDDDSTPLHCASETGNSEIIKLLITKGKADVNAVDEDNKTPLFNAVKKGSIEVVEILLTNGAKTDVVDKDGETLLHCAAESGKVEMLEFWIKRGDHDVNAKDKRNRTPLFNALVKYRCSIEVVDILLTNGARTDVADTSAFDGSTPLHCAIQTGNSKIIKLLVTKGKADVNVVDEWKRTPLFKAVKKGNIEAVDILLTNGAKTDVVDKDGETLLQCAGRSGNAEMLEFWISKRSKTNVADNLGALLKEFEGKVTREQAAAIYKSSGFSSDASMKCLKEGPTLESILSMLNQKMESAKSVVVTVHTDDMWRDIVRHYKSGSVDFGERLFIKLSNTLAIDAGGVRRQVYSTVYNEFHCNKHIELFTGPLHSLSPACTAEARSSGLFKILGSMVGHSIWQDGIGFPFFSLTNYTYIVEGEEKALQVCSDNDIGAGVAAVISKLQDIKTEDDGKEVMKDELILDIISRCGVTMIPNPSTKNIIVQDIITYEALFKHSKLLDQFVEGLKATSLYPLLRAFPALFQPLFTFTELTSEEVQKSLIFPNEDSFIAQESIILRYLKKYIDECDSEGLKEFALSITGRISVLPKSIEIKFEADRMGTIATHSCSGELIFPCQFEGDYEMFCSALKSVLTRDFNTY</sequence>
<keyword evidence="1" id="KW-0677">Repeat</keyword>
<protein>
    <recommendedName>
        <fullName evidence="6">HECT domain-containing protein</fullName>
    </recommendedName>
</protein>
<feature type="repeat" description="ANK" evidence="3">
    <location>
        <begin position="146"/>
        <end position="170"/>
    </location>
</feature>
<dbReference type="Pfam" id="PF12796">
    <property type="entry name" value="Ank_2"/>
    <property type="match status" value="2"/>
</dbReference>
<dbReference type="PANTHER" id="PTHR24161">
    <property type="entry name" value="ANK_REP_REGION DOMAIN-CONTAINING PROTEIN-RELATED"/>
    <property type="match status" value="1"/>
</dbReference>
<evidence type="ECO:0000313" key="4">
    <source>
        <dbReference type="EnsemblMetazoa" id="XP_019852817.1"/>
    </source>
</evidence>
<proteinExistence type="predicted"/>
<dbReference type="PROSITE" id="PS50088">
    <property type="entry name" value="ANK_REPEAT"/>
    <property type="match status" value="5"/>
</dbReference>
<dbReference type="Proteomes" id="UP000007879">
    <property type="component" value="Unassembled WGS sequence"/>
</dbReference>
<feature type="repeat" description="ANK" evidence="3">
    <location>
        <begin position="41"/>
        <end position="73"/>
    </location>
</feature>
<keyword evidence="5" id="KW-1185">Reference proteome</keyword>
<dbReference type="Pfam" id="PF00023">
    <property type="entry name" value="Ank"/>
    <property type="match status" value="1"/>
</dbReference>
<evidence type="ECO:0000256" key="3">
    <source>
        <dbReference type="PROSITE-ProRule" id="PRU00023"/>
    </source>
</evidence>
<dbReference type="Gene3D" id="1.25.40.20">
    <property type="entry name" value="Ankyrin repeat-containing domain"/>
    <property type="match status" value="2"/>
</dbReference>
<evidence type="ECO:0000256" key="1">
    <source>
        <dbReference type="ARBA" id="ARBA00022737"/>
    </source>
</evidence>
<dbReference type="AlphaFoldDB" id="A0AAN0J7U0"/>
<dbReference type="RefSeq" id="XP_019852817.1">
    <property type="nucleotide sequence ID" value="XM_019997258.1"/>
</dbReference>
<dbReference type="SMART" id="SM00248">
    <property type="entry name" value="ANK"/>
    <property type="match status" value="7"/>
</dbReference>